<accession>A0A8X7BCJ4</accession>
<dbReference type="EMBL" id="BMAU01021372">
    <property type="protein sequence ID" value="GFY25699.1"/>
    <property type="molecule type" value="Genomic_DNA"/>
</dbReference>
<reference evidence="2" key="1">
    <citation type="submission" date="2020-08" db="EMBL/GenBank/DDBJ databases">
        <title>Multicomponent nature underlies the extraordinary mechanical properties of spider dragline silk.</title>
        <authorList>
            <person name="Kono N."/>
            <person name="Nakamura H."/>
            <person name="Mori M."/>
            <person name="Yoshida Y."/>
            <person name="Ohtoshi R."/>
            <person name="Malay A.D."/>
            <person name="Moran D.A.P."/>
            <person name="Tomita M."/>
            <person name="Numata K."/>
            <person name="Arakawa K."/>
        </authorList>
    </citation>
    <scope>NUCLEOTIDE SEQUENCE</scope>
</reference>
<evidence type="ECO:0000256" key="1">
    <source>
        <dbReference type="SAM" id="MobiDB-lite"/>
    </source>
</evidence>
<comment type="caution">
    <text evidence="2">The sequence shown here is derived from an EMBL/GenBank/DDBJ whole genome shotgun (WGS) entry which is preliminary data.</text>
</comment>
<keyword evidence="3" id="KW-1185">Reference proteome</keyword>
<gene>
    <name evidence="2" type="primary">NCL1_21534</name>
    <name evidence="2" type="ORF">TNCV_3060311</name>
</gene>
<dbReference type="Proteomes" id="UP000887159">
    <property type="component" value="Unassembled WGS sequence"/>
</dbReference>
<proteinExistence type="predicted"/>
<feature type="region of interest" description="Disordered" evidence="1">
    <location>
        <begin position="97"/>
        <end position="116"/>
    </location>
</feature>
<evidence type="ECO:0000313" key="2">
    <source>
        <dbReference type="EMBL" id="GFY25699.1"/>
    </source>
</evidence>
<name>A0A8X7BCJ4_TRICX</name>
<organism evidence="2 3">
    <name type="scientific">Trichonephila clavipes</name>
    <name type="common">Golden silk orbweaver</name>
    <name type="synonym">Nephila clavipes</name>
    <dbReference type="NCBI Taxonomy" id="2585209"/>
    <lineage>
        <taxon>Eukaryota</taxon>
        <taxon>Metazoa</taxon>
        <taxon>Ecdysozoa</taxon>
        <taxon>Arthropoda</taxon>
        <taxon>Chelicerata</taxon>
        <taxon>Arachnida</taxon>
        <taxon>Araneae</taxon>
        <taxon>Araneomorphae</taxon>
        <taxon>Entelegynae</taxon>
        <taxon>Araneoidea</taxon>
        <taxon>Nephilidae</taxon>
        <taxon>Trichonephila</taxon>
    </lineage>
</organism>
<protein>
    <submittedName>
        <fullName evidence="2">Uncharacterized protein</fullName>
    </submittedName>
</protein>
<sequence>MEWYEQQSECCSTQLLLLMRIRDLAEKKTKVYNGTAKVIIFHIKGKIATFCTYFAFSLRMFPACDDFQYSYSVRSHILHGSHSVFGYPNNPVSERCPVPIDSDKRSSTVDTDCDAI</sequence>
<evidence type="ECO:0000313" key="3">
    <source>
        <dbReference type="Proteomes" id="UP000887159"/>
    </source>
</evidence>
<dbReference type="AlphaFoldDB" id="A0A8X7BCJ4"/>